<name>A0A4R6FS98_9SPHN</name>
<feature type="transmembrane region" description="Helical" evidence="7">
    <location>
        <begin position="425"/>
        <end position="446"/>
    </location>
</feature>
<sequence length="704" mass="72494">MPLSSIDGAGTSGGLTILRFAIVTLLAALLLFPGRAEAQLDGSGRHIAMALVAESDAPAPGNEVTIAIAARPQPGWHGYWRNPGEAGIAPRAAWTLPEGASVGDLQYPVPQTLTISGIMNYVYEGPFALLTRLSVPKDAKPGTALPISVKLDYLVCTNEICVPEKTELSARLTVGDGAISPERRARFDRWRRALPKPLGSQAAFATDSDGALRIAIPFPADAALGDAAWFFPFKSGAIDYAAPQRIGRDGDRLLIATKAGEAPGNAFGGVLKTGDATGLIVTAKRGAVPAGPANGFDWALLLTALGGAILGGLILNIMPCVFPILSLKALGLARAGETEAHARGEALAYSAGVVLTCVALGGVLLGLRAGGAAAGWAFQLQNPAIIAFLLMLVTAIALNLAGLFEIAMPAFVGRMASGGADSGKAGAFATGALAAFIATPCTGPFMGAALGAALVLPWYGALAIFAGLGVGLALPFLAIGFIPALRRRLPKPGAWMATARHILSVPMFVTALALSWILGRQAGADGMAAGLGAALLLALGLWWSGTRQQRGKAGAMIPALILGVVALGALFVIRPVATSHTTEGASLGAQPFSEAKLAELRGQGRPVFAFFTADWCLTCKVNEKAAIETQTVAKAFADHDVAVLVGDWTDGDPELGRFIEAHNRAGVPLYLWYAPGDPRPRVLPQLLTPAILAGLPEAGVRGAD</sequence>
<dbReference type="Pfam" id="PF11412">
    <property type="entry name" value="DsbD_N"/>
    <property type="match status" value="1"/>
</dbReference>
<protein>
    <submittedName>
        <fullName evidence="9">Cytochrome c biogenesis transmembrane protein</fullName>
    </submittedName>
</protein>
<feature type="transmembrane region" description="Helical" evidence="7">
    <location>
        <begin position="385"/>
        <end position="404"/>
    </location>
</feature>
<dbReference type="Proteomes" id="UP000295493">
    <property type="component" value="Unassembled WGS sequence"/>
</dbReference>
<evidence type="ECO:0000313" key="10">
    <source>
        <dbReference type="Proteomes" id="UP000295493"/>
    </source>
</evidence>
<reference evidence="9 10" key="1">
    <citation type="submission" date="2019-03" db="EMBL/GenBank/DDBJ databases">
        <title>Genomic Encyclopedia of Type Strains, Phase IV (KMG-IV): sequencing the most valuable type-strain genomes for metagenomic binning, comparative biology and taxonomic classification.</title>
        <authorList>
            <person name="Goeker M."/>
        </authorList>
    </citation>
    <scope>NUCLEOTIDE SEQUENCE [LARGE SCALE GENOMIC DNA]</scope>
    <source>
        <strain evidence="9 10">DSM 25059</strain>
    </source>
</reference>
<feature type="transmembrane region" description="Helical" evidence="7">
    <location>
        <begin position="458"/>
        <end position="485"/>
    </location>
</feature>
<evidence type="ECO:0000256" key="1">
    <source>
        <dbReference type="ARBA" id="ARBA00004651"/>
    </source>
</evidence>
<feature type="transmembrane region" description="Helical" evidence="7">
    <location>
        <begin position="555"/>
        <end position="573"/>
    </location>
</feature>
<dbReference type="SUPFAM" id="SSF52833">
    <property type="entry name" value="Thioredoxin-like"/>
    <property type="match status" value="1"/>
</dbReference>
<accession>A0A4R6FS98</accession>
<keyword evidence="4" id="KW-0201">Cytochrome c-type biogenesis</keyword>
<dbReference type="InterPro" id="IPR013766">
    <property type="entry name" value="Thioredoxin_domain"/>
</dbReference>
<evidence type="ECO:0000256" key="4">
    <source>
        <dbReference type="ARBA" id="ARBA00022748"/>
    </source>
</evidence>
<dbReference type="InterPro" id="IPR036249">
    <property type="entry name" value="Thioredoxin-like_sf"/>
</dbReference>
<gene>
    <name evidence="9" type="ORF">EV664_103306</name>
</gene>
<dbReference type="RefSeq" id="WP_133495082.1">
    <property type="nucleotide sequence ID" value="NZ_BMLU01000003.1"/>
</dbReference>
<dbReference type="AlphaFoldDB" id="A0A4R6FS98"/>
<dbReference type="GO" id="GO:0005886">
    <property type="term" value="C:plasma membrane"/>
    <property type="evidence" value="ECO:0007669"/>
    <property type="project" value="UniProtKB-SubCell"/>
</dbReference>
<evidence type="ECO:0000313" key="9">
    <source>
        <dbReference type="EMBL" id="TDN84659.1"/>
    </source>
</evidence>
<dbReference type="GO" id="GO:0015035">
    <property type="term" value="F:protein-disulfide reductase activity"/>
    <property type="evidence" value="ECO:0007669"/>
    <property type="project" value="TreeGrafter"/>
</dbReference>
<dbReference type="CDD" id="cd02953">
    <property type="entry name" value="DsbDgamma"/>
    <property type="match status" value="1"/>
</dbReference>
<dbReference type="OrthoDB" id="9811036at2"/>
<dbReference type="EMBL" id="SNWD01000003">
    <property type="protein sequence ID" value="TDN84659.1"/>
    <property type="molecule type" value="Genomic_DNA"/>
</dbReference>
<feature type="transmembrane region" description="Helical" evidence="7">
    <location>
        <begin position="346"/>
        <end position="365"/>
    </location>
</feature>
<dbReference type="InterPro" id="IPR035671">
    <property type="entry name" value="DsbD_gamma"/>
</dbReference>
<evidence type="ECO:0000256" key="6">
    <source>
        <dbReference type="ARBA" id="ARBA00023136"/>
    </source>
</evidence>
<keyword evidence="6 7" id="KW-0472">Membrane</keyword>
<dbReference type="InterPro" id="IPR028250">
    <property type="entry name" value="DsbDN"/>
</dbReference>
<feature type="transmembrane region" description="Helical" evidence="7">
    <location>
        <begin position="497"/>
        <end position="518"/>
    </location>
</feature>
<evidence type="ECO:0000256" key="3">
    <source>
        <dbReference type="ARBA" id="ARBA00022692"/>
    </source>
</evidence>
<feature type="transmembrane region" description="Helical" evidence="7">
    <location>
        <begin position="524"/>
        <end position="543"/>
    </location>
</feature>
<dbReference type="GO" id="GO:0045454">
    <property type="term" value="P:cell redox homeostasis"/>
    <property type="evidence" value="ECO:0007669"/>
    <property type="project" value="TreeGrafter"/>
</dbReference>
<comment type="subcellular location">
    <subcellularLocation>
        <location evidence="1">Cell membrane</location>
        <topology evidence="1">Multi-pass membrane protein</topology>
    </subcellularLocation>
</comment>
<dbReference type="Pfam" id="PF13899">
    <property type="entry name" value="Thioredoxin_7"/>
    <property type="match status" value="1"/>
</dbReference>
<dbReference type="PANTHER" id="PTHR32234:SF3">
    <property type="entry name" value="SUPPRESSION OF COPPER SENSITIVITY PROTEIN"/>
    <property type="match status" value="1"/>
</dbReference>
<keyword evidence="5 7" id="KW-1133">Transmembrane helix</keyword>
<comment type="caution">
    <text evidence="9">The sequence shown here is derived from an EMBL/GenBank/DDBJ whole genome shotgun (WGS) entry which is preliminary data.</text>
</comment>
<evidence type="ECO:0000256" key="7">
    <source>
        <dbReference type="SAM" id="Phobius"/>
    </source>
</evidence>
<feature type="domain" description="Thioredoxin" evidence="8">
    <location>
        <begin position="568"/>
        <end position="704"/>
    </location>
</feature>
<dbReference type="InterPro" id="IPR003834">
    <property type="entry name" value="Cyt_c_assmbl_TM_dom"/>
</dbReference>
<dbReference type="Pfam" id="PF02683">
    <property type="entry name" value="DsbD_TM"/>
    <property type="match status" value="1"/>
</dbReference>
<keyword evidence="10" id="KW-1185">Reference proteome</keyword>
<dbReference type="PROSITE" id="PS51352">
    <property type="entry name" value="THIOREDOXIN_2"/>
    <property type="match status" value="1"/>
</dbReference>
<keyword evidence="2" id="KW-1003">Cell membrane</keyword>
<evidence type="ECO:0000256" key="5">
    <source>
        <dbReference type="ARBA" id="ARBA00022989"/>
    </source>
</evidence>
<feature type="transmembrane region" description="Helical" evidence="7">
    <location>
        <begin position="298"/>
        <end position="325"/>
    </location>
</feature>
<dbReference type="PANTHER" id="PTHR32234">
    <property type="entry name" value="THIOL:DISULFIDE INTERCHANGE PROTEIN DSBD"/>
    <property type="match status" value="1"/>
</dbReference>
<evidence type="ECO:0000256" key="2">
    <source>
        <dbReference type="ARBA" id="ARBA00022475"/>
    </source>
</evidence>
<proteinExistence type="predicted"/>
<evidence type="ECO:0000259" key="8">
    <source>
        <dbReference type="PROSITE" id="PS51352"/>
    </source>
</evidence>
<keyword evidence="3 7" id="KW-0812">Transmembrane</keyword>
<dbReference type="Gene3D" id="3.40.30.10">
    <property type="entry name" value="Glutaredoxin"/>
    <property type="match status" value="1"/>
</dbReference>
<organism evidence="9 10">
    <name type="scientific">Stakelama pacifica</name>
    <dbReference type="NCBI Taxonomy" id="517720"/>
    <lineage>
        <taxon>Bacteria</taxon>
        <taxon>Pseudomonadati</taxon>
        <taxon>Pseudomonadota</taxon>
        <taxon>Alphaproteobacteria</taxon>
        <taxon>Sphingomonadales</taxon>
        <taxon>Sphingomonadaceae</taxon>
        <taxon>Stakelama</taxon>
    </lineage>
</organism>
<dbReference type="GO" id="GO:0017004">
    <property type="term" value="P:cytochrome complex assembly"/>
    <property type="evidence" value="ECO:0007669"/>
    <property type="project" value="UniProtKB-KW"/>
</dbReference>